<feature type="domain" description="CobW/HypB/UreG nucleotide-binding" evidence="1">
    <location>
        <begin position="6"/>
        <end position="176"/>
    </location>
</feature>
<protein>
    <submittedName>
        <fullName evidence="2">GTP-binding protein</fullName>
    </submittedName>
</protein>
<dbReference type="InterPro" id="IPR003495">
    <property type="entry name" value="CobW/HypB/UreG_nucleotide-bd"/>
</dbReference>
<name>A0A7T4DI31_9MICO</name>
<dbReference type="RefSeq" id="WP_198498298.1">
    <property type="nucleotide sequence ID" value="NZ_CP065989.1"/>
</dbReference>
<dbReference type="CDD" id="cd03112">
    <property type="entry name" value="CobW-like"/>
    <property type="match status" value="1"/>
</dbReference>
<dbReference type="Gene3D" id="3.40.50.300">
    <property type="entry name" value="P-loop containing nucleotide triphosphate hydrolases"/>
    <property type="match status" value="1"/>
</dbReference>
<gene>
    <name evidence="2" type="ORF">I6H47_09335</name>
</gene>
<sequence length="308" mass="31883">MSARLSIIGGYLGSGKTTLINALLAAGTLGRTAVLVNDFGEISIDASLVASQTEDTVELTNGCICCQITDDLGRAMRAFSDRDDVDHVLVEVSGVGDPTVLGAWRRFPGFAPGPIIVCADATNLRTLLSDRFVSDLVERQIGGADIVLVTKADRASAADIAWTRQASLRLAPNAEILDADPSHLPARLCGTEVSPRAGTLPGAPAPAPDAGGVHCSRTVDGLDTVDPAAILSILSDHRALLARAKGFIGDGHGRWHEVHLASGRIESRPLPRSSAPPGTALGTIVLIAAGDNAQRTVETVASALAAVR</sequence>
<dbReference type="Proteomes" id="UP000595374">
    <property type="component" value="Chromosome"/>
</dbReference>
<dbReference type="Pfam" id="PF02492">
    <property type="entry name" value="cobW"/>
    <property type="match status" value="1"/>
</dbReference>
<dbReference type="InterPro" id="IPR027417">
    <property type="entry name" value="P-loop_NTPase"/>
</dbReference>
<evidence type="ECO:0000313" key="3">
    <source>
        <dbReference type="Proteomes" id="UP000595374"/>
    </source>
</evidence>
<organism evidence="2 3">
    <name type="scientific">Brevibacterium casei</name>
    <dbReference type="NCBI Taxonomy" id="33889"/>
    <lineage>
        <taxon>Bacteria</taxon>
        <taxon>Bacillati</taxon>
        <taxon>Actinomycetota</taxon>
        <taxon>Actinomycetes</taxon>
        <taxon>Micrococcales</taxon>
        <taxon>Brevibacteriaceae</taxon>
        <taxon>Brevibacterium</taxon>
    </lineage>
</organism>
<proteinExistence type="predicted"/>
<dbReference type="PANTHER" id="PTHR13748">
    <property type="entry name" value="COBW-RELATED"/>
    <property type="match status" value="1"/>
</dbReference>
<dbReference type="SUPFAM" id="SSF52540">
    <property type="entry name" value="P-loop containing nucleoside triphosphate hydrolases"/>
    <property type="match status" value="1"/>
</dbReference>
<dbReference type="InterPro" id="IPR051316">
    <property type="entry name" value="Zinc-reg_GTPase_activator"/>
</dbReference>
<evidence type="ECO:0000259" key="1">
    <source>
        <dbReference type="Pfam" id="PF02492"/>
    </source>
</evidence>
<dbReference type="EMBL" id="CP065989">
    <property type="protein sequence ID" value="QQB13071.1"/>
    <property type="molecule type" value="Genomic_DNA"/>
</dbReference>
<dbReference type="AlphaFoldDB" id="A0A7T4DI31"/>
<evidence type="ECO:0000313" key="2">
    <source>
        <dbReference type="EMBL" id="QQB13071.1"/>
    </source>
</evidence>
<reference evidence="2 3" key="1">
    <citation type="submission" date="2020-12" db="EMBL/GenBank/DDBJ databases">
        <title>FDA dAtabase for Regulatory Grade micrObial Sequences (FDA-ARGOS): Supporting development and validation of Infectious Disease Dx tests.</title>
        <authorList>
            <person name="Sproer C."/>
            <person name="Gronow S."/>
            <person name="Severitt S."/>
            <person name="Schroder I."/>
            <person name="Tallon L."/>
            <person name="Sadzewicz L."/>
            <person name="Zhao X."/>
            <person name="Boylan J."/>
            <person name="Ott S."/>
            <person name="Bowen H."/>
            <person name="Vavikolanu K."/>
            <person name="Mehta A."/>
            <person name="Aluvathingal J."/>
            <person name="Nadendla S."/>
            <person name="Lowell S."/>
            <person name="Myers T."/>
            <person name="Yan Y."/>
            <person name="Sichtig H."/>
        </authorList>
    </citation>
    <scope>NUCLEOTIDE SEQUENCE [LARGE SCALE GENOMIC DNA]</scope>
    <source>
        <strain evidence="2 3">FDAARGOS_990</strain>
    </source>
</reference>
<accession>A0A7T4DI31</accession>